<evidence type="ECO:0000313" key="9">
    <source>
        <dbReference type="Proteomes" id="UP000015102"/>
    </source>
</evidence>
<dbReference type="HOGENOM" id="CLU_610144_0_0_1"/>
<dbReference type="InterPro" id="IPR024989">
    <property type="entry name" value="MFS_assoc_dom"/>
</dbReference>
<keyword evidence="2 6" id="KW-0812">Transmembrane</keyword>
<proteinExistence type="predicted"/>
<accession>T1GD57</accession>
<dbReference type="Pfam" id="PF12832">
    <property type="entry name" value="MFS_1_like"/>
    <property type="match status" value="1"/>
</dbReference>
<reference evidence="8" key="2">
    <citation type="submission" date="2015-06" db="UniProtKB">
        <authorList>
            <consortium name="EnsemblMetazoa"/>
        </authorList>
    </citation>
    <scope>IDENTIFICATION</scope>
</reference>
<feature type="transmembrane region" description="Helical" evidence="6">
    <location>
        <begin position="375"/>
        <end position="395"/>
    </location>
</feature>
<feature type="compositionally biased region" description="Low complexity" evidence="5">
    <location>
        <begin position="155"/>
        <end position="170"/>
    </location>
</feature>
<dbReference type="EMBL" id="CAQQ02169922">
    <property type="status" value="NOT_ANNOTATED_CDS"/>
    <property type="molecule type" value="Genomic_DNA"/>
</dbReference>
<dbReference type="InterPro" id="IPR051717">
    <property type="entry name" value="MFS_MFSD6"/>
</dbReference>
<evidence type="ECO:0000256" key="4">
    <source>
        <dbReference type="ARBA" id="ARBA00023136"/>
    </source>
</evidence>
<dbReference type="EMBL" id="CAQQ02169918">
    <property type="status" value="NOT_ANNOTATED_CDS"/>
    <property type="molecule type" value="Genomic_DNA"/>
</dbReference>
<protein>
    <recommendedName>
        <fullName evidence="7">Major facilitator superfamily associated domain-containing protein</fullName>
    </recommendedName>
</protein>
<evidence type="ECO:0000256" key="6">
    <source>
        <dbReference type="SAM" id="Phobius"/>
    </source>
</evidence>
<dbReference type="Proteomes" id="UP000015102">
    <property type="component" value="Unassembled WGS sequence"/>
</dbReference>
<keyword evidence="9" id="KW-1185">Reference proteome</keyword>
<feature type="domain" description="Major facilitator superfamily associated" evidence="7">
    <location>
        <begin position="17"/>
        <end position="445"/>
    </location>
</feature>
<dbReference type="EMBL" id="CAQQ02169921">
    <property type="status" value="NOT_ANNOTATED_CDS"/>
    <property type="molecule type" value="Genomic_DNA"/>
</dbReference>
<organism evidence="8 9">
    <name type="scientific">Megaselia scalaris</name>
    <name type="common">Humpbacked fly</name>
    <name type="synonym">Phora scalaris</name>
    <dbReference type="NCBI Taxonomy" id="36166"/>
    <lineage>
        <taxon>Eukaryota</taxon>
        <taxon>Metazoa</taxon>
        <taxon>Ecdysozoa</taxon>
        <taxon>Arthropoda</taxon>
        <taxon>Hexapoda</taxon>
        <taxon>Insecta</taxon>
        <taxon>Pterygota</taxon>
        <taxon>Neoptera</taxon>
        <taxon>Endopterygota</taxon>
        <taxon>Diptera</taxon>
        <taxon>Brachycera</taxon>
        <taxon>Muscomorpha</taxon>
        <taxon>Platypezoidea</taxon>
        <taxon>Phoridae</taxon>
        <taxon>Megaseliini</taxon>
        <taxon>Megaselia</taxon>
    </lineage>
</organism>
<evidence type="ECO:0000256" key="3">
    <source>
        <dbReference type="ARBA" id="ARBA00022989"/>
    </source>
</evidence>
<dbReference type="OMA" id="LADTECV"/>
<name>T1GD57_MEGSC</name>
<dbReference type="EnsemblMetazoa" id="MESCA001238-RA">
    <property type="protein sequence ID" value="MESCA001238-PA"/>
    <property type="gene ID" value="MESCA001238"/>
</dbReference>
<feature type="region of interest" description="Disordered" evidence="5">
    <location>
        <begin position="155"/>
        <end position="175"/>
    </location>
</feature>
<comment type="subcellular location">
    <subcellularLocation>
        <location evidence="1">Membrane</location>
        <topology evidence="1">Multi-pass membrane protein</topology>
    </subcellularLocation>
</comment>
<sequence length="449" mass="49609">MGATKEYETKFINKSLISIKVVTFFIVSGLTALHVLHSTKPLLLGLNFSEYRTITIIAPFVSILGPLIAGPLADNLAAKNPAAFEARRPLVSFGCDSEGAVIFQERCSDEATCRHWKGVAGYVKLSNCSYACQNHTDFEDLYNYWVKGSPAPTTEYSSESGGDYDYGSDGPTDTTASFRRRRAEIAATAASTEDNREQISSEILTQKNKRDVLNKVYVEPPHLCMKSKNSDGEEFIEKCHVYTDDTPSITVSTVLRAATNVENDTHSAEWCNYPLDGFKCAVPEMQARYMKSIKNEECKPMVICQVIDPYDSAGSVLENSQCIKTVGDLDTTLNGYFTIRAIGDIFPLAALTLLNTAIVVAVRETSEGRGEVCRQYIWGAIGYVILFSPLDVLYFSDNVETQQTAALIALILVIVCFLLAAIVLLISPGMPISPPEWWWHTKTGMLFIQ</sequence>
<dbReference type="STRING" id="36166.T1GD57"/>
<keyword evidence="3 6" id="KW-1133">Transmembrane helix</keyword>
<dbReference type="PANTHER" id="PTHR16172">
    <property type="entry name" value="MAJOR FACILITATOR SUPERFAMILY DOMAIN-CONTAINING PROTEIN 6-LIKE"/>
    <property type="match status" value="1"/>
</dbReference>
<dbReference type="EMBL" id="CAQQ02169920">
    <property type="status" value="NOT_ANNOTATED_CDS"/>
    <property type="molecule type" value="Genomic_DNA"/>
</dbReference>
<feature type="transmembrane region" description="Helical" evidence="6">
    <location>
        <begin position="16"/>
        <end position="36"/>
    </location>
</feature>
<keyword evidence="4 6" id="KW-0472">Membrane</keyword>
<dbReference type="EMBL" id="CAQQ02169919">
    <property type="status" value="NOT_ANNOTATED_CDS"/>
    <property type="molecule type" value="Genomic_DNA"/>
</dbReference>
<dbReference type="GO" id="GO:0016020">
    <property type="term" value="C:membrane"/>
    <property type="evidence" value="ECO:0007669"/>
    <property type="project" value="UniProtKB-SubCell"/>
</dbReference>
<dbReference type="PANTHER" id="PTHR16172:SF27">
    <property type="entry name" value="FI19426P1"/>
    <property type="match status" value="1"/>
</dbReference>
<dbReference type="AlphaFoldDB" id="T1GD57"/>
<evidence type="ECO:0000256" key="2">
    <source>
        <dbReference type="ARBA" id="ARBA00022692"/>
    </source>
</evidence>
<evidence type="ECO:0000259" key="7">
    <source>
        <dbReference type="Pfam" id="PF12832"/>
    </source>
</evidence>
<dbReference type="EMBL" id="CAQQ02169917">
    <property type="status" value="NOT_ANNOTATED_CDS"/>
    <property type="molecule type" value="Genomic_DNA"/>
</dbReference>
<feature type="transmembrane region" description="Helical" evidence="6">
    <location>
        <begin position="407"/>
        <end position="427"/>
    </location>
</feature>
<evidence type="ECO:0000256" key="5">
    <source>
        <dbReference type="SAM" id="MobiDB-lite"/>
    </source>
</evidence>
<feature type="transmembrane region" description="Helical" evidence="6">
    <location>
        <begin position="345"/>
        <end position="363"/>
    </location>
</feature>
<reference evidence="9" key="1">
    <citation type="submission" date="2013-02" db="EMBL/GenBank/DDBJ databases">
        <authorList>
            <person name="Hughes D."/>
        </authorList>
    </citation>
    <scope>NUCLEOTIDE SEQUENCE</scope>
    <source>
        <strain>Durham</strain>
        <strain evidence="9">NC isolate 2 -- Noor lab</strain>
    </source>
</reference>
<evidence type="ECO:0000256" key="1">
    <source>
        <dbReference type="ARBA" id="ARBA00004141"/>
    </source>
</evidence>
<evidence type="ECO:0000313" key="8">
    <source>
        <dbReference type="EnsemblMetazoa" id="MESCA001238-PA"/>
    </source>
</evidence>